<dbReference type="NCBIfam" id="TIGR00608">
    <property type="entry name" value="radc"/>
    <property type="match status" value="1"/>
</dbReference>
<dbReference type="PANTHER" id="PTHR30471">
    <property type="entry name" value="DNA REPAIR PROTEIN RADC"/>
    <property type="match status" value="1"/>
</dbReference>
<evidence type="ECO:0000256" key="6">
    <source>
        <dbReference type="RuleBase" id="RU003797"/>
    </source>
</evidence>
<evidence type="ECO:0000256" key="1">
    <source>
        <dbReference type="ARBA" id="ARBA00022670"/>
    </source>
</evidence>
<proteinExistence type="inferred from homology"/>
<keyword evidence="3" id="KW-0378">Hydrolase</keyword>
<dbReference type="AlphaFoldDB" id="A0A2K2G4T8"/>
<dbReference type="PANTHER" id="PTHR30471:SF3">
    <property type="entry name" value="UPF0758 PROTEIN YEES-RELATED"/>
    <property type="match status" value="1"/>
</dbReference>
<dbReference type="InterPro" id="IPR025657">
    <property type="entry name" value="RadC_JAB"/>
</dbReference>
<feature type="compositionally biased region" description="Basic and acidic residues" evidence="7">
    <location>
        <begin position="1"/>
        <end position="14"/>
    </location>
</feature>
<reference evidence="9 10" key="1">
    <citation type="submission" date="2016-05" db="EMBL/GenBank/DDBJ databases">
        <title>Complete genome sequence of Novosphingobium guangzhouense SA925(T).</title>
        <authorList>
            <person name="Sha S."/>
        </authorList>
    </citation>
    <scope>NUCLEOTIDE SEQUENCE [LARGE SCALE GENOMIC DNA]</scope>
    <source>
        <strain evidence="9 10">SA925</strain>
    </source>
</reference>
<sequence>MELAGADRPDRRDMASSGPAEAPGCRRALEELIGLTRPDRARELADRLFTRFGSLGGALAACPAERIELLDHAMDVERTFRCFQRVVEQVLRAPLAERPILSSDRTVHAYLRGKIAYERAEHFCVLFLNADNELIADEIMGVGSVSAVRVWPREILKRCLELDATAILLAHNHPSGSPVPSRADRDLTETIANAARCFGIVVHDHLVVARRGILSFREVGWLK</sequence>
<dbReference type="OrthoDB" id="9804482at2"/>
<protein>
    <recommendedName>
        <fullName evidence="8">MPN domain-containing protein</fullName>
    </recommendedName>
</protein>
<keyword evidence="4" id="KW-0862">Zinc</keyword>
<dbReference type="GO" id="GO:0046872">
    <property type="term" value="F:metal ion binding"/>
    <property type="evidence" value="ECO:0007669"/>
    <property type="project" value="UniProtKB-KW"/>
</dbReference>
<organism evidence="9 10">
    <name type="scientific">Novosphingobium guangzhouense</name>
    <dbReference type="NCBI Taxonomy" id="1850347"/>
    <lineage>
        <taxon>Bacteria</taxon>
        <taxon>Pseudomonadati</taxon>
        <taxon>Pseudomonadota</taxon>
        <taxon>Alphaproteobacteria</taxon>
        <taxon>Sphingomonadales</taxon>
        <taxon>Sphingomonadaceae</taxon>
        <taxon>Novosphingobium</taxon>
    </lineage>
</organism>
<evidence type="ECO:0000256" key="4">
    <source>
        <dbReference type="ARBA" id="ARBA00022833"/>
    </source>
</evidence>
<dbReference type="Gene3D" id="3.40.140.10">
    <property type="entry name" value="Cytidine Deaminase, domain 2"/>
    <property type="match status" value="1"/>
</dbReference>
<dbReference type="InterPro" id="IPR020891">
    <property type="entry name" value="UPF0758_CS"/>
</dbReference>
<dbReference type="SUPFAM" id="SSF102712">
    <property type="entry name" value="JAB1/MPN domain"/>
    <property type="match status" value="1"/>
</dbReference>
<evidence type="ECO:0000256" key="2">
    <source>
        <dbReference type="ARBA" id="ARBA00022723"/>
    </source>
</evidence>
<dbReference type="Pfam" id="PF04002">
    <property type="entry name" value="RadC"/>
    <property type="match status" value="1"/>
</dbReference>
<name>A0A2K2G4T8_9SPHN</name>
<keyword evidence="5" id="KW-0482">Metalloprotease</keyword>
<evidence type="ECO:0000256" key="7">
    <source>
        <dbReference type="SAM" id="MobiDB-lite"/>
    </source>
</evidence>
<dbReference type="EMBL" id="LYMM01000014">
    <property type="protein sequence ID" value="PNU06044.1"/>
    <property type="molecule type" value="Genomic_DNA"/>
</dbReference>
<dbReference type="CDD" id="cd08071">
    <property type="entry name" value="MPN_DUF2466"/>
    <property type="match status" value="1"/>
</dbReference>
<keyword evidence="1" id="KW-0645">Protease</keyword>
<evidence type="ECO:0000259" key="8">
    <source>
        <dbReference type="PROSITE" id="PS50249"/>
    </source>
</evidence>
<gene>
    <name evidence="9" type="ORF">A8V01_13350</name>
</gene>
<accession>A0A2K2G4T8</accession>
<evidence type="ECO:0000256" key="5">
    <source>
        <dbReference type="ARBA" id="ARBA00023049"/>
    </source>
</evidence>
<evidence type="ECO:0000313" key="10">
    <source>
        <dbReference type="Proteomes" id="UP000236327"/>
    </source>
</evidence>
<dbReference type="GO" id="GO:0006508">
    <property type="term" value="P:proteolysis"/>
    <property type="evidence" value="ECO:0007669"/>
    <property type="project" value="UniProtKB-KW"/>
</dbReference>
<dbReference type="Proteomes" id="UP000236327">
    <property type="component" value="Unassembled WGS sequence"/>
</dbReference>
<feature type="region of interest" description="Disordered" evidence="7">
    <location>
        <begin position="1"/>
        <end position="22"/>
    </location>
</feature>
<dbReference type="InterPro" id="IPR037518">
    <property type="entry name" value="MPN"/>
</dbReference>
<keyword evidence="10" id="KW-1185">Reference proteome</keyword>
<keyword evidence="2" id="KW-0479">Metal-binding</keyword>
<dbReference type="PROSITE" id="PS01302">
    <property type="entry name" value="UPF0758"/>
    <property type="match status" value="1"/>
</dbReference>
<evidence type="ECO:0000313" key="9">
    <source>
        <dbReference type="EMBL" id="PNU06044.1"/>
    </source>
</evidence>
<comment type="similarity">
    <text evidence="6">Belongs to the UPF0758 family.</text>
</comment>
<evidence type="ECO:0000256" key="3">
    <source>
        <dbReference type="ARBA" id="ARBA00022801"/>
    </source>
</evidence>
<feature type="domain" description="MPN" evidence="8">
    <location>
        <begin position="100"/>
        <end position="222"/>
    </location>
</feature>
<dbReference type="GO" id="GO:0008237">
    <property type="term" value="F:metallopeptidase activity"/>
    <property type="evidence" value="ECO:0007669"/>
    <property type="project" value="UniProtKB-KW"/>
</dbReference>
<dbReference type="PROSITE" id="PS50249">
    <property type="entry name" value="MPN"/>
    <property type="match status" value="1"/>
</dbReference>
<comment type="caution">
    <text evidence="9">The sequence shown here is derived from an EMBL/GenBank/DDBJ whole genome shotgun (WGS) entry which is preliminary data.</text>
</comment>
<dbReference type="InterPro" id="IPR001405">
    <property type="entry name" value="UPF0758"/>
</dbReference>